<dbReference type="PROSITE" id="PS00060">
    <property type="entry name" value="ADH_IRON_2"/>
    <property type="match status" value="1"/>
</dbReference>
<dbReference type="InterPro" id="IPR018211">
    <property type="entry name" value="ADH_Fe_CS"/>
</dbReference>
<dbReference type="PANTHER" id="PTHR11496:SF102">
    <property type="entry name" value="ALCOHOL DEHYDROGENASE 4"/>
    <property type="match status" value="1"/>
</dbReference>
<dbReference type="OrthoDB" id="9815791at2"/>
<evidence type="ECO:0000256" key="4">
    <source>
        <dbReference type="ARBA" id="ARBA00023027"/>
    </source>
</evidence>
<name>I2BBX3_SHIBC</name>
<protein>
    <submittedName>
        <fullName evidence="7">Putative alcohol dehydrogenase</fullName>
    </submittedName>
</protein>
<dbReference type="InterPro" id="IPR001670">
    <property type="entry name" value="ADH_Fe/GldA"/>
</dbReference>
<dbReference type="RefSeq" id="WP_002443004.1">
    <property type="nucleotide sequence ID" value="NC_017910.1"/>
</dbReference>
<evidence type="ECO:0000313" key="7">
    <source>
        <dbReference type="EMBL" id="AFJ48027.1"/>
    </source>
</evidence>
<dbReference type="SUPFAM" id="SSF56796">
    <property type="entry name" value="Dehydroquinate synthase-like"/>
    <property type="match status" value="1"/>
</dbReference>
<evidence type="ECO:0000313" key="8">
    <source>
        <dbReference type="Proteomes" id="UP000001955"/>
    </source>
</evidence>
<accession>I2BBX3</accession>
<accession>K6VZ94</accession>
<evidence type="ECO:0000256" key="2">
    <source>
        <dbReference type="ARBA" id="ARBA00007358"/>
    </source>
</evidence>
<dbReference type="Pfam" id="PF00465">
    <property type="entry name" value="Fe-ADH"/>
    <property type="match status" value="1"/>
</dbReference>
<dbReference type="GO" id="GO:0004022">
    <property type="term" value="F:alcohol dehydrogenase (NAD+) activity"/>
    <property type="evidence" value="ECO:0007669"/>
    <property type="project" value="TreeGrafter"/>
</dbReference>
<dbReference type="EMBL" id="CP001560">
    <property type="protein sequence ID" value="AFJ48027.1"/>
    <property type="molecule type" value="Genomic_DNA"/>
</dbReference>
<reference evidence="7 8" key="1">
    <citation type="journal article" date="2012" name="J. Bacteriol.">
        <title>Complete genome sequence of the B12-producing Shimwellia blattae strain DSM 4481, isolated from a cockroach.</title>
        <authorList>
            <person name="Brzuszkiewicz E."/>
            <person name="Waschkowitz T."/>
            <person name="Wiezer A."/>
            <person name="Daniel R."/>
        </authorList>
    </citation>
    <scope>NUCLEOTIDE SEQUENCE [LARGE SCALE GENOMIC DNA]</scope>
    <source>
        <strain evidence="8">ATCC 29907 / DSM 4481 / JCM 1650 / NBRC 105725 / CDC 9005-74</strain>
    </source>
</reference>
<dbReference type="Gene3D" id="3.40.50.1970">
    <property type="match status" value="1"/>
</dbReference>
<evidence type="ECO:0000256" key="3">
    <source>
        <dbReference type="ARBA" id="ARBA00023002"/>
    </source>
</evidence>
<dbReference type="HOGENOM" id="CLU_007207_0_0_6"/>
<gene>
    <name evidence="7" type="ordered locus">EBL_c29570</name>
</gene>
<dbReference type="PANTHER" id="PTHR11496">
    <property type="entry name" value="ALCOHOL DEHYDROGENASE"/>
    <property type="match status" value="1"/>
</dbReference>
<dbReference type="GO" id="GO:0046872">
    <property type="term" value="F:metal ion binding"/>
    <property type="evidence" value="ECO:0007669"/>
    <property type="project" value="InterPro"/>
</dbReference>
<dbReference type="Pfam" id="PF25137">
    <property type="entry name" value="ADH_Fe_C"/>
    <property type="match status" value="1"/>
</dbReference>
<feature type="domain" description="Fe-containing alcohol dehydrogenase-like C-terminal" evidence="6">
    <location>
        <begin position="186"/>
        <end position="381"/>
    </location>
</feature>
<dbReference type="eggNOG" id="COG1454">
    <property type="taxonomic scope" value="Bacteria"/>
</dbReference>
<dbReference type="PATRIC" id="fig|630626.3.peg.2879"/>
<dbReference type="FunFam" id="1.20.1090.10:FF:000001">
    <property type="entry name" value="Aldehyde-alcohol dehydrogenase"/>
    <property type="match status" value="1"/>
</dbReference>
<dbReference type="Gene3D" id="1.20.1090.10">
    <property type="entry name" value="Dehydroquinate synthase-like - alpha domain"/>
    <property type="match status" value="1"/>
</dbReference>
<organism evidence="7 8">
    <name type="scientific">Shimwellia blattae (strain ATCC 29907 / DSM 4481 / JCM 1650 / NBRC 105725 / CDC 9005-74)</name>
    <name type="common">Escherichia blattae</name>
    <dbReference type="NCBI Taxonomy" id="630626"/>
    <lineage>
        <taxon>Bacteria</taxon>
        <taxon>Pseudomonadati</taxon>
        <taxon>Pseudomonadota</taxon>
        <taxon>Gammaproteobacteria</taxon>
        <taxon>Enterobacterales</taxon>
        <taxon>Enterobacteriaceae</taxon>
        <taxon>Shimwellia</taxon>
    </lineage>
</organism>
<dbReference type="KEGG" id="ebt:EBL_c29570"/>
<evidence type="ECO:0000256" key="1">
    <source>
        <dbReference type="ARBA" id="ARBA00001962"/>
    </source>
</evidence>
<dbReference type="AlphaFoldDB" id="I2BBX3"/>
<dbReference type="CDD" id="cd08188">
    <property type="entry name" value="PDDH"/>
    <property type="match status" value="1"/>
</dbReference>
<evidence type="ECO:0000259" key="6">
    <source>
        <dbReference type="Pfam" id="PF25137"/>
    </source>
</evidence>
<feature type="domain" description="Alcohol dehydrogenase iron-type/glycerol dehydrogenase GldA" evidence="5">
    <location>
        <begin position="7"/>
        <end position="175"/>
    </location>
</feature>
<dbReference type="PROSITE" id="PS00913">
    <property type="entry name" value="ADH_IRON_1"/>
    <property type="match status" value="1"/>
</dbReference>
<evidence type="ECO:0000259" key="5">
    <source>
        <dbReference type="Pfam" id="PF00465"/>
    </source>
</evidence>
<dbReference type="STRING" id="630626.EBL_c29570"/>
<dbReference type="InterPro" id="IPR039697">
    <property type="entry name" value="Alcohol_dehydrogenase_Fe"/>
</dbReference>
<dbReference type="NCBIfam" id="NF007363">
    <property type="entry name" value="PRK09860.1"/>
    <property type="match status" value="1"/>
</dbReference>
<dbReference type="Proteomes" id="UP000001955">
    <property type="component" value="Chromosome"/>
</dbReference>
<sequence length="381" mass="39712">MATFYIPTINMMGNGSLDEAAEAIKSHGFKTALIITDAMLNKIGVVAKIQSLLGTVGVKSVVYDGTNPNPTTRNVSEGLALLKQHNCDCVISLGGGSPHDCAKGVALLATNGGDIRDYEGVDRSAKPQLPLISINTTAGTASEMTRFCIITDPDRHIKMAIVDKNVTPLMSVNDPALMMGMPKGLTAATGMDALTHAIEAYVSSAATPITDACALKAVTMISENLRTAVNQGDNVAAREAMAYAEFMAGMAFNNASLGYVHAMAHQLGGFYNLPHGVCNAVLLPHVQQYNARACAGRLKDIAAAMGVDVSAMDDQQGASACIAAIVELARDVAIPAGLSELGVKAEDFDTLATNALKDACSITNPVQGSHADIVAIFTRAM</sequence>
<dbReference type="InterPro" id="IPR056798">
    <property type="entry name" value="ADH_Fe_C"/>
</dbReference>
<keyword evidence="8" id="KW-1185">Reference proteome</keyword>
<comment type="cofactor">
    <cofactor evidence="1">
        <name>Fe cation</name>
        <dbReference type="ChEBI" id="CHEBI:24875"/>
    </cofactor>
</comment>
<keyword evidence="3" id="KW-0560">Oxidoreductase</keyword>
<comment type="similarity">
    <text evidence="2">Belongs to the iron-containing alcohol dehydrogenase family.</text>
</comment>
<keyword evidence="4" id="KW-0520">NAD</keyword>
<dbReference type="FunFam" id="3.40.50.1970:FF:000003">
    <property type="entry name" value="Alcohol dehydrogenase, iron-containing"/>
    <property type="match status" value="1"/>
</dbReference>
<proteinExistence type="inferred from homology"/>